<evidence type="ECO:0000313" key="1">
    <source>
        <dbReference type="EMBL" id="MFC6316421.1"/>
    </source>
</evidence>
<gene>
    <name evidence="1" type="ORF">ACFQHW_12705</name>
</gene>
<comment type="caution">
    <text evidence="1">The sequence shown here is derived from an EMBL/GenBank/DDBJ whole genome shotgun (WGS) entry which is preliminary data.</text>
</comment>
<dbReference type="RefSeq" id="WP_088775431.1">
    <property type="nucleotide sequence ID" value="NZ_JBHSSM010000038.1"/>
</dbReference>
<sequence>MIKKFLVTQCEALLNHLLTHYSNTAYMKQAQVNNLDNVPEAVWDLWYSPISASFATIKKTDIKAADADTIQILKNLIWLKYKFFKEFSKL</sequence>
<accession>A0ABW1URV1</accession>
<dbReference type="EMBL" id="JBHSSM010000038">
    <property type="protein sequence ID" value="MFC6316421.1"/>
    <property type="molecule type" value="Genomic_DNA"/>
</dbReference>
<proteinExistence type="predicted"/>
<protein>
    <submittedName>
        <fullName evidence="1">Uncharacterized protein</fullName>
    </submittedName>
</protein>
<evidence type="ECO:0000313" key="2">
    <source>
        <dbReference type="Proteomes" id="UP001596310"/>
    </source>
</evidence>
<keyword evidence="2" id="KW-1185">Reference proteome</keyword>
<name>A0ABW1URV1_9LACO</name>
<organism evidence="1 2">
    <name type="scientific">Lapidilactobacillus achengensis</name>
    <dbReference type="NCBI Taxonomy" id="2486000"/>
    <lineage>
        <taxon>Bacteria</taxon>
        <taxon>Bacillati</taxon>
        <taxon>Bacillota</taxon>
        <taxon>Bacilli</taxon>
        <taxon>Lactobacillales</taxon>
        <taxon>Lactobacillaceae</taxon>
        <taxon>Lapidilactobacillus</taxon>
    </lineage>
</organism>
<dbReference type="Proteomes" id="UP001596310">
    <property type="component" value="Unassembled WGS sequence"/>
</dbReference>
<reference evidence="2" key="1">
    <citation type="journal article" date="2019" name="Int. J. Syst. Evol. Microbiol.">
        <title>The Global Catalogue of Microorganisms (GCM) 10K type strain sequencing project: providing services to taxonomists for standard genome sequencing and annotation.</title>
        <authorList>
            <consortium name="The Broad Institute Genomics Platform"/>
            <consortium name="The Broad Institute Genome Sequencing Center for Infectious Disease"/>
            <person name="Wu L."/>
            <person name="Ma J."/>
        </authorList>
    </citation>
    <scope>NUCLEOTIDE SEQUENCE [LARGE SCALE GENOMIC DNA]</scope>
    <source>
        <strain evidence="2">CCM 8897</strain>
    </source>
</reference>